<reference evidence="1 2" key="1">
    <citation type="submission" date="2021-01" db="EMBL/GenBank/DDBJ databases">
        <title>Whole genome shotgun sequence of Planotetraspora kaengkrachanensis NBRC 104272.</title>
        <authorList>
            <person name="Komaki H."/>
            <person name="Tamura T."/>
        </authorList>
    </citation>
    <scope>NUCLEOTIDE SEQUENCE [LARGE SCALE GENOMIC DNA]</scope>
    <source>
        <strain evidence="1 2">NBRC 104272</strain>
    </source>
</reference>
<accession>A0A8J3M1D3</accession>
<dbReference type="Proteomes" id="UP000630097">
    <property type="component" value="Unassembled WGS sequence"/>
</dbReference>
<gene>
    <name evidence="1" type="ORF">Pka01_03680</name>
</gene>
<protein>
    <submittedName>
        <fullName evidence="1">Uncharacterized protein</fullName>
    </submittedName>
</protein>
<dbReference type="AlphaFoldDB" id="A0A8J3M1D3"/>
<dbReference type="EMBL" id="BONV01000001">
    <property type="protein sequence ID" value="GIG77241.1"/>
    <property type="molecule type" value="Genomic_DNA"/>
</dbReference>
<keyword evidence="2" id="KW-1185">Reference proteome</keyword>
<organism evidence="1 2">
    <name type="scientific">Planotetraspora kaengkrachanensis</name>
    <dbReference type="NCBI Taxonomy" id="575193"/>
    <lineage>
        <taxon>Bacteria</taxon>
        <taxon>Bacillati</taxon>
        <taxon>Actinomycetota</taxon>
        <taxon>Actinomycetes</taxon>
        <taxon>Streptosporangiales</taxon>
        <taxon>Streptosporangiaceae</taxon>
        <taxon>Planotetraspora</taxon>
    </lineage>
</organism>
<evidence type="ECO:0000313" key="2">
    <source>
        <dbReference type="Proteomes" id="UP000630097"/>
    </source>
</evidence>
<name>A0A8J3M1D3_9ACTN</name>
<proteinExistence type="predicted"/>
<evidence type="ECO:0000313" key="1">
    <source>
        <dbReference type="EMBL" id="GIG77241.1"/>
    </source>
</evidence>
<sequence>MVGIDRCRVRAVGYLVWPSGRLNLPESDDVAAVAAVKAAMAVRDGWFKPDASSSNETLADMAEWAGASVIRDGDWIEFGYDDGGDPKWSDQATAFYVAIAPFVRSGIVQIEGEDGFGWSYTYADGQITQQGWNGWDGSIEPFGENVSLPPLDHP</sequence>
<comment type="caution">
    <text evidence="1">The sequence shown here is derived from an EMBL/GenBank/DDBJ whole genome shotgun (WGS) entry which is preliminary data.</text>
</comment>